<protein>
    <submittedName>
        <fullName evidence="2">Putative secreted protein ovary overexpressed</fullName>
    </submittedName>
</protein>
<dbReference type="EMBL" id="GHWJ01009969">
    <property type="protein sequence ID" value="NOV42706.1"/>
    <property type="molecule type" value="Transcribed_RNA"/>
</dbReference>
<feature type="chain" id="PRO_5026869630" evidence="1">
    <location>
        <begin position="18"/>
        <end position="116"/>
    </location>
</feature>
<evidence type="ECO:0000313" key="2">
    <source>
        <dbReference type="EMBL" id="NOV42706.1"/>
    </source>
</evidence>
<dbReference type="AlphaFoldDB" id="A0A6M2D9H4"/>
<accession>A0A6M2D9H4</accession>
<name>A0A6M2D9H4_RHIMP</name>
<organism evidence="2">
    <name type="scientific">Rhipicephalus microplus</name>
    <name type="common">Cattle tick</name>
    <name type="synonym">Boophilus microplus</name>
    <dbReference type="NCBI Taxonomy" id="6941"/>
    <lineage>
        <taxon>Eukaryota</taxon>
        <taxon>Metazoa</taxon>
        <taxon>Ecdysozoa</taxon>
        <taxon>Arthropoda</taxon>
        <taxon>Chelicerata</taxon>
        <taxon>Arachnida</taxon>
        <taxon>Acari</taxon>
        <taxon>Parasitiformes</taxon>
        <taxon>Ixodida</taxon>
        <taxon>Ixodoidea</taxon>
        <taxon>Ixodidae</taxon>
        <taxon>Rhipicephalinae</taxon>
        <taxon>Rhipicephalus</taxon>
        <taxon>Boophilus</taxon>
    </lineage>
</organism>
<feature type="signal peptide" evidence="1">
    <location>
        <begin position="1"/>
        <end position="17"/>
    </location>
</feature>
<keyword evidence="1" id="KW-0732">Signal</keyword>
<sequence>MSLLILGISSVVTSSQATVVVSDSYQVIDCPLVLSVDDVVIHAEISDGEVNVGVDLVAPEPIVGEALEVYDEHSGQAPQVKLLGGLLVAAACGAVPGVLGTQLLGCCEQLQALAQL</sequence>
<proteinExistence type="predicted"/>
<reference evidence="2" key="1">
    <citation type="submission" date="2019-09" db="EMBL/GenBank/DDBJ databases">
        <title>Organ-specific transcriptomic study of the physiology of the cattle tick, Rhipicephalus microplus.</title>
        <authorList>
            <person name="Tirloni L."/>
            <person name="Braz G."/>
            <person name="Gandara A.C.P."/>
            <person name="Sabadin G.A."/>
            <person name="da Silva R.M."/>
            <person name="Guizzo M.G."/>
            <person name="Machado J.A."/>
            <person name="Costa E.P."/>
            <person name="Gomes H.F."/>
            <person name="Moraes J."/>
            <person name="Mota M.B.S."/>
            <person name="Mesquita R.D."/>
            <person name="Alvarenga P.H."/>
            <person name="Alves F."/>
            <person name="Seixas A."/>
            <person name="da Fonseca R.N."/>
            <person name="Fogaca A."/>
            <person name="Logullo C."/>
            <person name="Tanaka A."/>
            <person name="Daffre S."/>
            <person name="Termignoni C."/>
            <person name="Vaz I.S.Jr."/>
            <person name="Oliveira P.L."/>
            <person name="Ribeiro J.M."/>
        </authorList>
    </citation>
    <scope>NUCLEOTIDE SEQUENCE</scope>
    <source>
        <strain evidence="2">Porto Alegre</strain>
    </source>
</reference>
<evidence type="ECO:0000256" key="1">
    <source>
        <dbReference type="SAM" id="SignalP"/>
    </source>
</evidence>